<sequence length="56" mass="6535">MEETYHVNEEFAMSRRNHMSSIPDPIDQRKYASDGIKNKHANWKAQSCDKIEDNAP</sequence>
<dbReference type="AlphaFoldDB" id="X1RF04"/>
<name>X1RF04_9ZZZZ</name>
<dbReference type="EMBL" id="BARW01008009">
    <property type="protein sequence ID" value="GAI79188.1"/>
    <property type="molecule type" value="Genomic_DNA"/>
</dbReference>
<organism evidence="1">
    <name type="scientific">marine sediment metagenome</name>
    <dbReference type="NCBI Taxonomy" id="412755"/>
    <lineage>
        <taxon>unclassified sequences</taxon>
        <taxon>metagenomes</taxon>
        <taxon>ecological metagenomes</taxon>
    </lineage>
</organism>
<comment type="caution">
    <text evidence="1">The sequence shown here is derived from an EMBL/GenBank/DDBJ whole genome shotgun (WGS) entry which is preliminary data.</text>
</comment>
<accession>X1RF04</accession>
<proteinExistence type="predicted"/>
<gene>
    <name evidence="1" type="ORF">S12H4_16544</name>
</gene>
<reference evidence="1" key="1">
    <citation type="journal article" date="2014" name="Front. Microbiol.">
        <title>High frequency of phylogenetically diverse reductive dehalogenase-homologous genes in deep subseafloor sedimentary metagenomes.</title>
        <authorList>
            <person name="Kawai M."/>
            <person name="Futagami T."/>
            <person name="Toyoda A."/>
            <person name="Takaki Y."/>
            <person name="Nishi S."/>
            <person name="Hori S."/>
            <person name="Arai W."/>
            <person name="Tsubouchi T."/>
            <person name="Morono Y."/>
            <person name="Uchiyama I."/>
            <person name="Ito T."/>
            <person name="Fujiyama A."/>
            <person name="Inagaki F."/>
            <person name="Takami H."/>
        </authorList>
    </citation>
    <scope>NUCLEOTIDE SEQUENCE</scope>
    <source>
        <strain evidence="1">Expedition CK06-06</strain>
    </source>
</reference>
<evidence type="ECO:0000313" key="1">
    <source>
        <dbReference type="EMBL" id="GAI79188.1"/>
    </source>
</evidence>
<protein>
    <submittedName>
        <fullName evidence="1">Uncharacterized protein</fullName>
    </submittedName>
</protein>